<evidence type="ECO:0000256" key="2">
    <source>
        <dbReference type="ARBA" id="ARBA00022692"/>
    </source>
</evidence>
<keyword evidence="3 5" id="KW-1133">Transmembrane helix</keyword>
<dbReference type="InterPro" id="IPR003689">
    <property type="entry name" value="ZIP"/>
</dbReference>
<dbReference type="EMBL" id="CAJNDS010002291">
    <property type="protein sequence ID" value="CAE7413784.1"/>
    <property type="molecule type" value="Genomic_DNA"/>
</dbReference>
<dbReference type="OrthoDB" id="10263369at2759"/>
<protein>
    <submittedName>
        <fullName evidence="6">Slc39a1 protein</fullName>
    </submittedName>
</protein>
<dbReference type="Proteomes" id="UP000604046">
    <property type="component" value="Unassembled WGS sequence"/>
</dbReference>
<dbReference type="Pfam" id="PF02535">
    <property type="entry name" value="Zip"/>
    <property type="match status" value="1"/>
</dbReference>
<dbReference type="AlphaFoldDB" id="A0A812QZY8"/>
<organism evidence="6 7">
    <name type="scientific">Symbiodinium natans</name>
    <dbReference type="NCBI Taxonomy" id="878477"/>
    <lineage>
        <taxon>Eukaryota</taxon>
        <taxon>Sar</taxon>
        <taxon>Alveolata</taxon>
        <taxon>Dinophyceae</taxon>
        <taxon>Suessiales</taxon>
        <taxon>Symbiodiniaceae</taxon>
        <taxon>Symbiodinium</taxon>
    </lineage>
</organism>
<feature type="transmembrane region" description="Helical" evidence="5">
    <location>
        <begin position="36"/>
        <end position="57"/>
    </location>
</feature>
<reference evidence="6" key="1">
    <citation type="submission" date="2021-02" db="EMBL/GenBank/DDBJ databases">
        <authorList>
            <person name="Dougan E. K."/>
            <person name="Rhodes N."/>
            <person name="Thang M."/>
            <person name="Chan C."/>
        </authorList>
    </citation>
    <scope>NUCLEOTIDE SEQUENCE</scope>
</reference>
<feature type="transmembrane region" description="Helical" evidence="5">
    <location>
        <begin position="230"/>
        <end position="247"/>
    </location>
</feature>
<keyword evidence="2 5" id="KW-0812">Transmembrane</keyword>
<keyword evidence="7" id="KW-1185">Reference proteome</keyword>
<evidence type="ECO:0000313" key="6">
    <source>
        <dbReference type="EMBL" id="CAE7413784.1"/>
    </source>
</evidence>
<sequence>MQPNTTKVVSSCILALVALGGSILSRYTAELSTKLVRVCNAGAGGVLLAVVLVHMLAENSEELGETGEAFYRCFRPSAEGESFPLGFALLGLGFLASLSMEVFVPDAADAKESYSASEDDYDSDSDSSEKGVHIKVDHGQSFSGALSALFGLCLHSLVEGTAAGSQESGADFDSTFVAIIAHKGFATFSAGSLMLGAVSNPVWWALMVLLALMTPAGVVLGMTLEQSLEGPVACGLICFTSGCLLRLR</sequence>
<accession>A0A812QZY8</accession>
<dbReference type="GO" id="GO:0005385">
    <property type="term" value="F:zinc ion transmembrane transporter activity"/>
    <property type="evidence" value="ECO:0007669"/>
    <property type="project" value="TreeGrafter"/>
</dbReference>
<gene>
    <name evidence="6" type="primary">slc39a1</name>
    <name evidence="6" type="ORF">SNAT2548_LOCUS22494</name>
</gene>
<dbReference type="PANTHER" id="PTHR11040">
    <property type="entry name" value="ZINC/IRON TRANSPORTER"/>
    <property type="match status" value="1"/>
</dbReference>
<dbReference type="PANTHER" id="PTHR11040:SF140">
    <property type="entry name" value="ZRT (ZRT), IRT- (IRT-) LIKE PROTEIN TRANSPORTER"/>
    <property type="match status" value="1"/>
</dbReference>
<comment type="subcellular location">
    <subcellularLocation>
        <location evidence="1">Membrane</location>
        <topology evidence="1">Multi-pass membrane protein</topology>
    </subcellularLocation>
</comment>
<dbReference type="GO" id="GO:0016020">
    <property type="term" value="C:membrane"/>
    <property type="evidence" value="ECO:0007669"/>
    <property type="project" value="UniProtKB-SubCell"/>
</dbReference>
<evidence type="ECO:0000256" key="1">
    <source>
        <dbReference type="ARBA" id="ARBA00004141"/>
    </source>
</evidence>
<evidence type="ECO:0000256" key="5">
    <source>
        <dbReference type="SAM" id="Phobius"/>
    </source>
</evidence>
<keyword evidence="4 5" id="KW-0472">Membrane</keyword>
<feature type="transmembrane region" description="Helical" evidence="5">
    <location>
        <begin position="202"/>
        <end position="224"/>
    </location>
</feature>
<proteinExistence type="predicted"/>
<evidence type="ECO:0000256" key="4">
    <source>
        <dbReference type="ARBA" id="ARBA00023136"/>
    </source>
</evidence>
<feature type="transmembrane region" description="Helical" evidence="5">
    <location>
        <begin position="85"/>
        <end position="104"/>
    </location>
</feature>
<name>A0A812QZY8_9DINO</name>
<evidence type="ECO:0000256" key="3">
    <source>
        <dbReference type="ARBA" id="ARBA00022989"/>
    </source>
</evidence>
<evidence type="ECO:0000313" key="7">
    <source>
        <dbReference type="Proteomes" id="UP000604046"/>
    </source>
</evidence>
<comment type="caution">
    <text evidence="6">The sequence shown here is derived from an EMBL/GenBank/DDBJ whole genome shotgun (WGS) entry which is preliminary data.</text>
</comment>